<keyword evidence="3" id="KW-1185">Reference proteome</keyword>
<organism evidence="2 3">
    <name type="scientific">Actinotalea lenta</name>
    <dbReference type="NCBI Taxonomy" id="3064654"/>
    <lineage>
        <taxon>Bacteria</taxon>
        <taxon>Bacillati</taxon>
        <taxon>Actinomycetota</taxon>
        <taxon>Actinomycetes</taxon>
        <taxon>Micrococcales</taxon>
        <taxon>Cellulomonadaceae</taxon>
        <taxon>Actinotalea</taxon>
    </lineage>
</organism>
<dbReference type="RefSeq" id="WP_304599634.1">
    <property type="nucleotide sequence ID" value="NZ_JAUQYO010000004.1"/>
</dbReference>
<dbReference type="GO" id="GO:0016787">
    <property type="term" value="F:hydrolase activity"/>
    <property type="evidence" value="ECO:0007669"/>
    <property type="project" value="UniProtKB-KW"/>
</dbReference>
<dbReference type="InterPro" id="IPR022742">
    <property type="entry name" value="Hydrolase_4"/>
</dbReference>
<dbReference type="SUPFAM" id="SSF53474">
    <property type="entry name" value="alpha/beta-Hydrolases"/>
    <property type="match status" value="1"/>
</dbReference>
<feature type="domain" description="Serine aminopeptidase S33" evidence="1">
    <location>
        <begin position="45"/>
        <end position="182"/>
    </location>
</feature>
<evidence type="ECO:0000259" key="1">
    <source>
        <dbReference type="Pfam" id="PF12146"/>
    </source>
</evidence>
<protein>
    <submittedName>
        <fullName evidence="2">Alpha/beta hydrolase</fullName>
    </submittedName>
</protein>
<keyword evidence="2" id="KW-0378">Hydrolase</keyword>
<dbReference type="Gene3D" id="3.40.50.1820">
    <property type="entry name" value="alpha/beta hydrolase"/>
    <property type="match status" value="1"/>
</dbReference>
<accession>A0ABT9D9F5</accession>
<reference evidence="2 3" key="1">
    <citation type="submission" date="2023-07" db="EMBL/GenBank/DDBJ databases">
        <title>Description of novel actinomycetes strains, isolated from tidal flat sediment.</title>
        <authorList>
            <person name="Lu C."/>
        </authorList>
    </citation>
    <scope>NUCLEOTIDE SEQUENCE [LARGE SCALE GENOMIC DNA]</scope>
    <source>
        <strain evidence="2 3">SYSU T00b441</strain>
    </source>
</reference>
<evidence type="ECO:0000313" key="2">
    <source>
        <dbReference type="EMBL" id="MDO8105941.1"/>
    </source>
</evidence>
<proteinExistence type="predicted"/>
<dbReference type="InterPro" id="IPR029058">
    <property type="entry name" value="AB_hydrolase_fold"/>
</dbReference>
<dbReference type="EMBL" id="JAUQYP010000001">
    <property type="protein sequence ID" value="MDO8105941.1"/>
    <property type="molecule type" value="Genomic_DNA"/>
</dbReference>
<sequence>MWRQDVLGPRWQARDLAVPADRYGEAVATLVRPEPDGRQRPGAALYVHGFVDYFFQTHLAELWRGLGRDFFALDLRGYGRSIRPGRPPNVVDDIAVHAQDLDAAVQAIRADHDELVVMGHSTGGLIAAMWADARAARPAGPLVDGLVLNSPWLDLNRGWFDRVVTTRAVHLLARFAPDVVVSGLAAHYGRWLHDPDGGGWEYDLAWKPDEGFGVRARWLDSVRRAHGAVHGGLAVEVPVLVCTSDASGPPNRAHDAIDRTDSVLSVEQMQRLAPRLGHDVTVVEIAGGVHDLALSPGPARSRYLDAVRSWVGERLGVPG</sequence>
<dbReference type="Proteomes" id="UP001232536">
    <property type="component" value="Unassembled WGS sequence"/>
</dbReference>
<comment type="caution">
    <text evidence="2">The sequence shown here is derived from an EMBL/GenBank/DDBJ whole genome shotgun (WGS) entry which is preliminary data.</text>
</comment>
<gene>
    <name evidence="2" type="ORF">Q6348_01875</name>
</gene>
<name>A0ABT9D9F5_9CELL</name>
<evidence type="ECO:0000313" key="3">
    <source>
        <dbReference type="Proteomes" id="UP001232536"/>
    </source>
</evidence>
<dbReference type="Pfam" id="PF12146">
    <property type="entry name" value="Hydrolase_4"/>
    <property type="match status" value="1"/>
</dbReference>